<evidence type="ECO:0000256" key="5">
    <source>
        <dbReference type="ARBA" id="ARBA00022989"/>
    </source>
</evidence>
<accession>A0A1M5RVP7</accession>
<dbReference type="SUPFAM" id="SSF144091">
    <property type="entry name" value="Rhomboid-like"/>
    <property type="match status" value="1"/>
</dbReference>
<dbReference type="STRING" id="947013.SAMN04488109_3602"/>
<evidence type="ECO:0000256" key="1">
    <source>
        <dbReference type="ARBA" id="ARBA00004141"/>
    </source>
</evidence>
<feature type="transmembrane region" description="Helical" evidence="7">
    <location>
        <begin position="62"/>
        <end position="83"/>
    </location>
</feature>
<dbReference type="Pfam" id="PF01694">
    <property type="entry name" value="Rhomboid"/>
    <property type="match status" value="1"/>
</dbReference>
<dbReference type="Gene3D" id="1.20.1540.10">
    <property type="entry name" value="Rhomboid-like"/>
    <property type="match status" value="1"/>
</dbReference>
<feature type="transmembrane region" description="Helical" evidence="7">
    <location>
        <begin position="115"/>
        <end position="136"/>
    </location>
</feature>
<keyword evidence="10" id="KW-1185">Reference proteome</keyword>
<evidence type="ECO:0000256" key="3">
    <source>
        <dbReference type="ARBA" id="ARBA00022692"/>
    </source>
</evidence>
<dbReference type="PANTHER" id="PTHR43731:SF14">
    <property type="entry name" value="PRESENILIN-ASSOCIATED RHOMBOID-LIKE PROTEIN, MITOCHONDRIAL"/>
    <property type="match status" value="1"/>
</dbReference>
<keyword evidence="5 7" id="KW-1133">Transmembrane helix</keyword>
<proteinExistence type="inferred from homology"/>
<dbReference type="OrthoDB" id="9807874at2"/>
<evidence type="ECO:0000256" key="2">
    <source>
        <dbReference type="ARBA" id="ARBA00009045"/>
    </source>
</evidence>
<dbReference type="GO" id="GO:0004252">
    <property type="term" value="F:serine-type endopeptidase activity"/>
    <property type="evidence" value="ECO:0007669"/>
    <property type="project" value="InterPro"/>
</dbReference>
<dbReference type="AlphaFoldDB" id="A0A1M5RVP7"/>
<keyword evidence="4" id="KW-0378">Hydrolase</keyword>
<comment type="similarity">
    <text evidence="2">Belongs to the peptidase S54 family.</text>
</comment>
<dbReference type="PANTHER" id="PTHR43731">
    <property type="entry name" value="RHOMBOID PROTEASE"/>
    <property type="match status" value="1"/>
</dbReference>
<dbReference type="InterPro" id="IPR022764">
    <property type="entry name" value="Peptidase_S54_rhomboid_dom"/>
</dbReference>
<feature type="transmembrane region" description="Helical" evidence="7">
    <location>
        <begin position="7"/>
        <end position="24"/>
    </location>
</feature>
<feature type="transmembrane region" description="Helical" evidence="7">
    <location>
        <begin position="178"/>
        <end position="201"/>
    </location>
</feature>
<evidence type="ECO:0000313" key="9">
    <source>
        <dbReference type="EMBL" id="SHH30231.1"/>
    </source>
</evidence>
<keyword evidence="3 7" id="KW-0812">Transmembrane</keyword>
<sequence length="230" mass="25953">MTSIEPYITYAIIGFTCLLSFYAFNRPQVMADLMMTPYLIRQRQQYFRFVSSGFIHNGTSHLLLNMFSFYFFGGSVEIMFKIIFGSRGSLYFILLYLMGIIVSDLPTYFKQKNNPSYHALGASGGVASVIFASILLRPLSDICLYAVLCLHGFILGTLYLAFSYYQGRKANDNINHDAHLYGALFGLVFLAVLYPKSLLLFSEYIKNWLMSPTLNSSGRAGLGLIFSVIQ</sequence>
<evidence type="ECO:0000256" key="4">
    <source>
        <dbReference type="ARBA" id="ARBA00022801"/>
    </source>
</evidence>
<dbReference type="InterPro" id="IPR050925">
    <property type="entry name" value="Rhomboid_protease_S54"/>
</dbReference>
<dbReference type="Proteomes" id="UP000184212">
    <property type="component" value="Unassembled WGS sequence"/>
</dbReference>
<dbReference type="EMBL" id="FQWQ01000002">
    <property type="protein sequence ID" value="SHH30231.1"/>
    <property type="molecule type" value="Genomic_DNA"/>
</dbReference>
<evidence type="ECO:0000256" key="7">
    <source>
        <dbReference type="SAM" id="Phobius"/>
    </source>
</evidence>
<feature type="domain" description="Peptidase S54 rhomboid" evidence="8">
    <location>
        <begin position="44"/>
        <end position="194"/>
    </location>
</feature>
<reference evidence="9 10" key="1">
    <citation type="submission" date="2016-11" db="EMBL/GenBank/DDBJ databases">
        <authorList>
            <person name="Jaros S."/>
            <person name="Januszkiewicz K."/>
            <person name="Wedrychowicz H."/>
        </authorList>
    </citation>
    <scope>NUCLEOTIDE SEQUENCE [LARGE SCALE GENOMIC DNA]</scope>
    <source>
        <strain evidence="9 10">DSM 24574</strain>
    </source>
</reference>
<organism evidence="9 10">
    <name type="scientific">Chryseolinea serpens</name>
    <dbReference type="NCBI Taxonomy" id="947013"/>
    <lineage>
        <taxon>Bacteria</taxon>
        <taxon>Pseudomonadati</taxon>
        <taxon>Bacteroidota</taxon>
        <taxon>Cytophagia</taxon>
        <taxon>Cytophagales</taxon>
        <taxon>Fulvivirgaceae</taxon>
        <taxon>Chryseolinea</taxon>
    </lineage>
</organism>
<feature type="transmembrane region" description="Helical" evidence="7">
    <location>
        <begin position="143"/>
        <end position="166"/>
    </location>
</feature>
<dbReference type="InterPro" id="IPR035952">
    <property type="entry name" value="Rhomboid-like_sf"/>
</dbReference>
<comment type="subcellular location">
    <subcellularLocation>
        <location evidence="1">Membrane</location>
        <topology evidence="1">Multi-pass membrane protein</topology>
    </subcellularLocation>
</comment>
<keyword evidence="6 7" id="KW-0472">Membrane</keyword>
<feature type="transmembrane region" description="Helical" evidence="7">
    <location>
        <begin position="90"/>
        <end position="109"/>
    </location>
</feature>
<dbReference type="GO" id="GO:0016020">
    <property type="term" value="C:membrane"/>
    <property type="evidence" value="ECO:0007669"/>
    <property type="project" value="UniProtKB-SubCell"/>
</dbReference>
<gene>
    <name evidence="9" type="ORF">SAMN04488109_3602</name>
</gene>
<protein>
    <submittedName>
        <fullName evidence="9">Rhomboid family protein</fullName>
    </submittedName>
</protein>
<evidence type="ECO:0000313" key="10">
    <source>
        <dbReference type="Proteomes" id="UP000184212"/>
    </source>
</evidence>
<name>A0A1M5RVP7_9BACT</name>
<dbReference type="RefSeq" id="WP_073136591.1">
    <property type="nucleotide sequence ID" value="NZ_FQWQ01000002.1"/>
</dbReference>
<evidence type="ECO:0000259" key="8">
    <source>
        <dbReference type="Pfam" id="PF01694"/>
    </source>
</evidence>
<evidence type="ECO:0000256" key="6">
    <source>
        <dbReference type="ARBA" id="ARBA00023136"/>
    </source>
</evidence>